<reference evidence="1 2" key="1">
    <citation type="submission" date="2020-10" db="EMBL/GenBank/DDBJ databases">
        <title>Complete genome sequence of Paludibaculum fermentans P105T, a facultatively anaerobic acidobacterium capable of dissimilatory Fe(III) reduction.</title>
        <authorList>
            <person name="Dedysh S.N."/>
            <person name="Beletsky A.V."/>
            <person name="Kulichevskaya I.S."/>
            <person name="Mardanov A.V."/>
            <person name="Ravin N.V."/>
        </authorList>
    </citation>
    <scope>NUCLEOTIDE SEQUENCE [LARGE SCALE GENOMIC DNA]</scope>
    <source>
        <strain evidence="1 2">P105</strain>
    </source>
</reference>
<name>A0A7S7NMG9_PALFE</name>
<sequence>MDRLLNQLVEKLQNAHGKNLRSVILYGSGASGDVHGVYSDLNVMCVLDKIGPKELEASEPVFKWWREKGNPAPLLMSRDEVLTSSDCFPIEYHDIAERHRVLHGEDVTAGLTIDDAFYRAQVEHELRAKLLRLRQKAAGVLSDRDLMLRLMADSVSTFCVLARHALLLAGHAAPWPKREVVSQLREAFGIEGRAFDMLLGLREGQTRPRSLDPSSLFSTYLEEIAALVAVVDRLER</sequence>
<keyword evidence="2" id="KW-1185">Reference proteome</keyword>
<dbReference type="Proteomes" id="UP000593892">
    <property type="component" value="Chromosome"/>
</dbReference>
<evidence type="ECO:0000313" key="1">
    <source>
        <dbReference type="EMBL" id="QOY86352.1"/>
    </source>
</evidence>
<organism evidence="1 2">
    <name type="scientific">Paludibaculum fermentans</name>
    <dbReference type="NCBI Taxonomy" id="1473598"/>
    <lineage>
        <taxon>Bacteria</taxon>
        <taxon>Pseudomonadati</taxon>
        <taxon>Acidobacteriota</taxon>
        <taxon>Terriglobia</taxon>
        <taxon>Bryobacterales</taxon>
        <taxon>Bryobacteraceae</taxon>
        <taxon>Paludibaculum</taxon>
    </lineage>
</organism>
<evidence type="ECO:0000313" key="2">
    <source>
        <dbReference type="Proteomes" id="UP000593892"/>
    </source>
</evidence>
<dbReference type="EMBL" id="CP063849">
    <property type="protein sequence ID" value="QOY86352.1"/>
    <property type="molecule type" value="Genomic_DNA"/>
</dbReference>
<dbReference type="InterPro" id="IPR043519">
    <property type="entry name" value="NT_sf"/>
</dbReference>
<dbReference type="KEGG" id="pfer:IRI77_26575"/>
<dbReference type="AlphaFoldDB" id="A0A7S7NMG9"/>
<proteinExistence type="predicted"/>
<gene>
    <name evidence="1" type="ORF">IRI77_26575</name>
</gene>
<dbReference type="RefSeq" id="WP_194448021.1">
    <property type="nucleotide sequence ID" value="NZ_CP063849.1"/>
</dbReference>
<dbReference type="Gene3D" id="3.30.460.10">
    <property type="entry name" value="Beta Polymerase, domain 2"/>
    <property type="match status" value="1"/>
</dbReference>
<evidence type="ECO:0008006" key="3">
    <source>
        <dbReference type="Google" id="ProtNLM"/>
    </source>
</evidence>
<protein>
    <recommendedName>
        <fullName evidence="3">Polymerase nucleotidyl transferase domain-containing protein</fullName>
    </recommendedName>
</protein>
<accession>A0A7S7NMG9</accession>
<dbReference type="SUPFAM" id="SSF81301">
    <property type="entry name" value="Nucleotidyltransferase"/>
    <property type="match status" value="1"/>
</dbReference>